<sequence length="134" mass="14790">MDKHNLHAARKIPWVAISVIASIALLLGLLLMLMPKGFKGTHEQIGTGKPAVVFVYNPNLVSSTTQTEQMNEARSHLGDNVFFLLAREATPEGEAFIAKYRARPNELLLFDPAGVLIKRQAAVIGANELMLWVR</sequence>
<evidence type="ECO:0000313" key="2">
    <source>
        <dbReference type="EMBL" id="MEO3683074.1"/>
    </source>
</evidence>
<organism evidence="2 3">
    <name type="scientific">Shewanella vesiculosa</name>
    <dbReference type="NCBI Taxonomy" id="518738"/>
    <lineage>
        <taxon>Bacteria</taxon>
        <taxon>Pseudomonadati</taxon>
        <taxon>Pseudomonadota</taxon>
        <taxon>Gammaproteobacteria</taxon>
        <taxon>Alteromonadales</taxon>
        <taxon>Shewanellaceae</taxon>
        <taxon>Shewanella</taxon>
    </lineage>
</organism>
<keyword evidence="1" id="KW-0812">Transmembrane</keyword>
<dbReference type="RefSeq" id="WP_182723614.1">
    <property type="nucleotide sequence ID" value="NZ_JBDPZN010000004.1"/>
</dbReference>
<accession>A0ABV0FQG5</accession>
<name>A0ABV0FQG5_9GAMM</name>
<keyword evidence="1" id="KW-1133">Transmembrane helix</keyword>
<protein>
    <submittedName>
        <fullName evidence="2">Uncharacterized protein</fullName>
    </submittedName>
</protein>
<evidence type="ECO:0000313" key="3">
    <source>
        <dbReference type="Proteomes" id="UP001477278"/>
    </source>
</evidence>
<gene>
    <name evidence="2" type="ORF">ABHN84_12325</name>
</gene>
<dbReference type="EMBL" id="JBDPZN010000004">
    <property type="protein sequence ID" value="MEO3683074.1"/>
    <property type="molecule type" value="Genomic_DNA"/>
</dbReference>
<proteinExistence type="predicted"/>
<reference evidence="2 3" key="1">
    <citation type="submission" date="2024-05" db="EMBL/GenBank/DDBJ databases">
        <title>Genome sequencing of Marine Estuary Bacteria, Shewanella vesiculosa and S. baltica, and Pseudomonas syringae.</title>
        <authorList>
            <person name="Gurung A."/>
            <person name="Maclea K.S."/>
        </authorList>
    </citation>
    <scope>NUCLEOTIDE SEQUENCE [LARGE SCALE GENOMIC DNA]</scope>
    <source>
        <strain evidence="2 3">1A</strain>
    </source>
</reference>
<evidence type="ECO:0000256" key="1">
    <source>
        <dbReference type="SAM" id="Phobius"/>
    </source>
</evidence>
<feature type="transmembrane region" description="Helical" evidence="1">
    <location>
        <begin position="12"/>
        <end position="33"/>
    </location>
</feature>
<keyword evidence="3" id="KW-1185">Reference proteome</keyword>
<comment type="caution">
    <text evidence="2">The sequence shown here is derived from an EMBL/GenBank/DDBJ whole genome shotgun (WGS) entry which is preliminary data.</text>
</comment>
<keyword evidence="1" id="KW-0472">Membrane</keyword>
<dbReference type="Proteomes" id="UP001477278">
    <property type="component" value="Unassembled WGS sequence"/>
</dbReference>